<reference evidence="9" key="1">
    <citation type="submission" date="2013-02" db="EMBL/GenBank/DDBJ databases">
        <authorList>
            <person name="Cross G.A.M."/>
            <person name="Kim H.-S."/>
            <person name="Wickstead B."/>
        </authorList>
    </citation>
    <scope>NUCLEOTIDE SEQUENCE</scope>
    <source>
        <strain evidence="9">Lister 427</strain>
    </source>
</reference>
<keyword evidence="4" id="KW-0472">Membrane</keyword>
<evidence type="ECO:0000256" key="4">
    <source>
        <dbReference type="ARBA" id="ARBA00023136"/>
    </source>
</evidence>
<dbReference type="InterPro" id="IPR001812">
    <property type="entry name" value="Trypano_VSG_A_N_dom"/>
</dbReference>
<keyword evidence="6" id="KW-0449">Lipoprotein</keyword>
<evidence type="ECO:0000256" key="6">
    <source>
        <dbReference type="ARBA" id="ARBA00023288"/>
    </source>
</evidence>
<dbReference type="Pfam" id="PF00913">
    <property type="entry name" value="Trypan_glycop"/>
    <property type="match status" value="1"/>
</dbReference>
<dbReference type="VEuPathDB" id="TriTrypDB:Tb427_020033300"/>
<dbReference type="GO" id="GO:0098552">
    <property type="term" value="C:side of membrane"/>
    <property type="evidence" value="ECO:0007669"/>
    <property type="project" value="UniProtKB-KW"/>
</dbReference>
<evidence type="ECO:0000256" key="3">
    <source>
        <dbReference type="ARBA" id="ARBA00022622"/>
    </source>
</evidence>
<protein>
    <submittedName>
        <fullName evidence="9">Variant surface glycoprotein 1391</fullName>
    </submittedName>
</protein>
<feature type="signal peptide" evidence="7">
    <location>
        <begin position="1"/>
        <end position="30"/>
    </location>
</feature>
<sequence length="417" mass="44804">MQGIKTKIVIFTSAVVFLIALPEKANGAAGQPISASHIKPVCDFKAALETVNGRVLDHIETATDNARKAFIQLVRTAVYLEKNFKGKSTTALEVPMDYYARSADAALQLNQGQELKSNLEAIRDSARKQGAIDEFLQIMAGASASATQSCLGTDETGSNPVKGNTGLVSLQANCGILKAGLTRTTATHAALTTTGFTSDKQGGAVAPTATSGTTGECSFTETSNAFHGLNPAGGQALNQDFEMAAGFFKTSATGLTMQATNNLKTSDRNPTRLLAAFQAHITTNRARDELQQTDLNKIKLTEVFKQSMRQIVLKAETATSPARDAELDAATATMFESPDQFSENSKAKIDNEEIPKGISGDENNPKPLGTISDIAQLYRIFFHYKDLNTKALESKISELEKKLTKEPRKLQNKFATI</sequence>
<organism evidence="9">
    <name type="scientific">Trypanosoma brucei</name>
    <dbReference type="NCBI Taxonomy" id="5691"/>
    <lineage>
        <taxon>Eukaryota</taxon>
        <taxon>Discoba</taxon>
        <taxon>Euglenozoa</taxon>
        <taxon>Kinetoplastea</taxon>
        <taxon>Metakinetoplastina</taxon>
        <taxon>Trypanosomatida</taxon>
        <taxon>Trypanosomatidae</taxon>
        <taxon>Trypanosoma</taxon>
    </lineage>
</organism>
<feature type="domain" description="Trypanosome variant surface glycoprotein A-type N-terminal" evidence="8">
    <location>
        <begin position="14"/>
        <end position="385"/>
    </location>
</feature>
<keyword evidence="5" id="KW-0325">Glycoprotein</keyword>
<dbReference type="EMBL" id="KC612892">
    <property type="protein sequence ID" value="AGH60323.1"/>
    <property type="molecule type" value="Genomic_DNA"/>
</dbReference>
<dbReference type="AlphaFoldDB" id="M4SVB1"/>
<dbReference type="SUPFAM" id="SSF58087">
    <property type="entry name" value="Variant surface glycoprotein (N-terminal domain)"/>
    <property type="match status" value="1"/>
</dbReference>
<evidence type="ECO:0000259" key="8">
    <source>
        <dbReference type="Pfam" id="PF00913"/>
    </source>
</evidence>
<evidence type="ECO:0000256" key="1">
    <source>
        <dbReference type="ARBA" id="ARBA00004609"/>
    </source>
</evidence>
<dbReference type="GO" id="GO:0042783">
    <property type="term" value="P:symbiont-mediated evasion of host immune response"/>
    <property type="evidence" value="ECO:0007669"/>
    <property type="project" value="InterPro"/>
</dbReference>
<evidence type="ECO:0000313" key="9">
    <source>
        <dbReference type="EMBL" id="AGH60323.1"/>
    </source>
</evidence>
<keyword evidence="2" id="KW-1003">Cell membrane</keyword>
<comment type="subcellular location">
    <subcellularLocation>
        <location evidence="1">Cell membrane</location>
        <topology evidence="1">Lipid-anchor</topology>
        <topology evidence="1">GPI-anchor</topology>
    </subcellularLocation>
</comment>
<feature type="chain" id="PRO_5004057814" evidence="7">
    <location>
        <begin position="31"/>
        <end position="417"/>
    </location>
</feature>
<keyword evidence="7" id="KW-0732">Signal</keyword>
<name>M4SVB1_9TRYP</name>
<reference evidence="9" key="2">
    <citation type="journal article" date="2014" name="Mol. Biochem. Parasitol.">
        <title>Capturing the variant surface glycoprotein repertoire (the VSGnome) of Trypanosoma brucei Lister 427.</title>
        <authorList>
            <person name="Cross G.A."/>
            <person name="Kim H.S."/>
            <person name="Wickstead B."/>
        </authorList>
    </citation>
    <scope>NUCLEOTIDE SEQUENCE</scope>
    <source>
        <strain evidence="9">Lister 427</strain>
    </source>
</reference>
<dbReference type="Gene3D" id="1.10.470.10">
    <property type="entry name" value="Variant Surface Glycoprotein, subunit A, domain 2"/>
    <property type="match status" value="1"/>
</dbReference>
<evidence type="ECO:0000256" key="7">
    <source>
        <dbReference type="SAM" id="SignalP"/>
    </source>
</evidence>
<dbReference type="VEuPathDB" id="TriTrypDB:Tb927.9.1250"/>
<proteinExistence type="predicted"/>
<accession>M4SVB1</accession>
<dbReference type="GO" id="GO:0005886">
    <property type="term" value="C:plasma membrane"/>
    <property type="evidence" value="ECO:0007669"/>
    <property type="project" value="UniProtKB-SubCell"/>
</dbReference>
<dbReference type="Gene3D" id="3.90.150.10">
    <property type="entry name" value="Variant Surface Glycoprotein, subunit A domain 1"/>
    <property type="match status" value="1"/>
</dbReference>
<keyword evidence="3" id="KW-0336">GPI-anchor</keyword>
<evidence type="ECO:0000256" key="5">
    <source>
        <dbReference type="ARBA" id="ARBA00023180"/>
    </source>
</evidence>
<evidence type="ECO:0000256" key="2">
    <source>
        <dbReference type="ARBA" id="ARBA00022475"/>
    </source>
</evidence>